<evidence type="ECO:0000313" key="1">
    <source>
        <dbReference type="EMBL" id="KAH7240385.1"/>
    </source>
</evidence>
<dbReference type="EMBL" id="JAGTJS010000020">
    <property type="protein sequence ID" value="KAH7240385.1"/>
    <property type="molecule type" value="Genomic_DNA"/>
</dbReference>
<dbReference type="AlphaFoldDB" id="A0A9P9GJ50"/>
<comment type="caution">
    <text evidence="1">The sequence shown here is derived from an EMBL/GenBank/DDBJ whole genome shotgun (WGS) entry which is preliminary data.</text>
</comment>
<evidence type="ECO:0000313" key="2">
    <source>
        <dbReference type="Proteomes" id="UP000736672"/>
    </source>
</evidence>
<reference evidence="1" key="1">
    <citation type="journal article" date="2021" name="Nat. Commun.">
        <title>Genetic determinants of endophytism in the Arabidopsis root mycobiome.</title>
        <authorList>
            <person name="Mesny F."/>
            <person name="Miyauchi S."/>
            <person name="Thiergart T."/>
            <person name="Pickel B."/>
            <person name="Atanasova L."/>
            <person name="Karlsson M."/>
            <person name="Huettel B."/>
            <person name="Barry K.W."/>
            <person name="Haridas S."/>
            <person name="Chen C."/>
            <person name="Bauer D."/>
            <person name="Andreopoulos W."/>
            <person name="Pangilinan J."/>
            <person name="LaButti K."/>
            <person name="Riley R."/>
            <person name="Lipzen A."/>
            <person name="Clum A."/>
            <person name="Drula E."/>
            <person name="Henrissat B."/>
            <person name="Kohler A."/>
            <person name="Grigoriev I.V."/>
            <person name="Martin F.M."/>
            <person name="Hacquard S."/>
        </authorList>
    </citation>
    <scope>NUCLEOTIDE SEQUENCE</scope>
    <source>
        <strain evidence="1">FSSC 5 MPI-SDFR-AT-0091</strain>
    </source>
</reference>
<dbReference type="OrthoDB" id="2283488at2759"/>
<sequence>MAERLATICVNHAISYTLIMHQAVTETELMSGWTDFFSLQWNAAITIIGFVIASPIHSATRKAHGAIDKAITVFDVFGCTFAVSADAAAIARDMMSKADTLAGNLSSGITASDEEQNDTAVTTATANGSAQILDAADGGLAELGSSWPIDSVGNGLTWVDSAGQIDPLYGSDFADWVQYVDLFNT</sequence>
<dbReference type="Proteomes" id="UP000736672">
    <property type="component" value="Unassembled WGS sequence"/>
</dbReference>
<keyword evidence="2" id="KW-1185">Reference proteome</keyword>
<gene>
    <name evidence="1" type="ORF">B0J15DRAFT_553256</name>
</gene>
<accession>A0A9P9GJ50</accession>
<organism evidence="1 2">
    <name type="scientific">Fusarium solani</name>
    <name type="common">Filamentous fungus</name>
    <dbReference type="NCBI Taxonomy" id="169388"/>
    <lineage>
        <taxon>Eukaryota</taxon>
        <taxon>Fungi</taxon>
        <taxon>Dikarya</taxon>
        <taxon>Ascomycota</taxon>
        <taxon>Pezizomycotina</taxon>
        <taxon>Sordariomycetes</taxon>
        <taxon>Hypocreomycetidae</taxon>
        <taxon>Hypocreales</taxon>
        <taxon>Nectriaceae</taxon>
        <taxon>Fusarium</taxon>
        <taxon>Fusarium solani species complex</taxon>
    </lineage>
</organism>
<dbReference type="CDD" id="cd12148">
    <property type="entry name" value="fungal_TF_MHR"/>
    <property type="match status" value="1"/>
</dbReference>
<protein>
    <submittedName>
        <fullName evidence="1">Uncharacterized protein</fullName>
    </submittedName>
</protein>
<proteinExistence type="predicted"/>
<name>A0A9P9GJ50_FUSSL</name>